<dbReference type="Proteomes" id="UP000092839">
    <property type="component" value="Chromosome"/>
</dbReference>
<keyword evidence="1" id="KW-1133">Transmembrane helix</keyword>
<organism evidence="2 3">
    <name type="scientific">Bradyrhizobium icense</name>
    <dbReference type="NCBI Taxonomy" id="1274631"/>
    <lineage>
        <taxon>Bacteria</taxon>
        <taxon>Pseudomonadati</taxon>
        <taxon>Pseudomonadota</taxon>
        <taxon>Alphaproteobacteria</taxon>
        <taxon>Hyphomicrobiales</taxon>
        <taxon>Nitrobacteraceae</taxon>
        <taxon>Bradyrhizobium</taxon>
    </lineage>
</organism>
<accession>A0A1B1U9C1</accession>
<feature type="transmembrane region" description="Helical" evidence="1">
    <location>
        <begin position="41"/>
        <end position="65"/>
    </location>
</feature>
<sequence length="136" mass="15129">MFVLCLYLGLRRGPIVANLPIAKTLKTDQSRKIAEAIFRGVPFIIAIVVFVVLVEIIPSVISYAFDPSSAKVEIHKIAHVNSAAMPGAFYIRMGIHTDDNQDLSYWYPDQILQTGGTYSFTLLPNSDFVLKAQLIE</sequence>
<name>A0A1B1U9C1_9BRAD</name>
<gene>
    <name evidence="2" type="ORF">LMTR13_03345</name>
</gene>
<keyword evidence="1" id="KW-0472">Membrane</keyword>
<dbReference type="KEGG" id="bic:LMTR13_03345"/>
<evidence type="ECO:0000313" key="3">
    <source>
        <dbReference type="Proteomes" id="UP000092839"/>
    </source>
</evidence>
<dbReference type="STRING" id="1274631.LMTR13_03345"/>
<dbReference type="EMBL" id="CP016428">
    <property type="protein sequence ID" value="ANV99356.1"/>
    <property type="molecule type" value="Genomic_DNA"/>
</dbReference>
<dbReference type="AlphaFoldDB" id="A0A1B1U9C1"/>
<keyword evidence="1" id="KW-0812">Transmembrane</keyword>
<protein>
    <submittedName>
        <fullName evidence="2">Uncharacterized protein</fullName>
    </submittedName>
</protein>
<evidence type="ECO:0000313" key="2">
    <source>
        <dbReference type="EMBL" id="ANV99356.1"/>
    </source>
</evidence>
<evidence type="ECO:0000256" key="1">
    <source>
        <dbReference type="SAM" id="Phobius"/>
    </source>
</evidence>
<keyword evidence="3" id="KW-1185">Reference proteome</keyword>
<proteinExistence type="predicted"/>
<reference evidence="2 3" key="1">
    <citation type="submission" date="2016-07" db="EMBL/GenBank/DDBJ databases">
        <title>Complete genome sequence of Bradyrhizobium icense LMTR 13T, a potential inoculant strain isolated from lima bean (Phaseolus lunatus) in Peru.</title>
        <authorList>
            <person name="Ormeno-Orrillo E."/>
            <person name="Duran D."/>
            <person name="Rogel M.A."/>
            <person name="Rey L."/>
            <person name="Imperial J."/>
            <person name="Ruiz-Argueso T."/>
            <person name="Martinez-Romero E."/>
        </authorList>
    </citation>
    <scope>NUCLEOTIDE SEQUENCE [LARGE SCALE GENOMIC DNA]</scope>
    <source>
        <strain evidence="2 3">LMTR 13</strain>
    </source>
</reference>